<feature type="transmembrane region" description="Helical" evidence="1">
    <location>
        <begin position="246"/>
        <end position="270"/>
    </location>
</feature>
<feature type="transmembrane region" description="Helical" evidence="1">
    <location>
        <begin position="89"/>
        <end position="110"/>
    </location>
</feature>
<dbReference type="OrthoDB" id="1818634at2"/>
<gene>
    <name evidence="2" type="ORF">SAMN02910265_01599</name>
</gene>
<keyword evidence="1" id="KW-0812">Transmembrane</keyword>
<feature type="transmembrane region" description="Helical" evidence="1">
    <location>
        <begin position="35"/>
        <end position="68"/>
    </location>
</feature>
<evidence type="ECO:0000313" key="3">
    <source>
        <dbReference type="Proteomes" id="UP000183190"/>
    </source>
</evidence>
<dbReference type="AlphaFoldDB" id="A0A1H6J712"/>
<evidence type="ECO:0000313" key="2">
    <source>
        <dbReference type="EMBL" id="SEH57937.1"/>
    </source>
</evidence>
<feature type="transmembrane region" description="Helical" evidence="1">
    <location>
        <begin position="122"/>
        <end position="148"/>
    </location>
</feature>
<keyword evidence="1" id="KW-1133">Transmembrane helix</keyword>
<dbReference type="EMBL" id="FNWV01000004">
    <property type="protein sequence ID" value="SEH57937.1"/>
    <property type="molecule type" value="Genomic_DNA"/>
</dbReference>
<sequence>MKKLNILPLAEKISADDIYKPVPAEKGFKITFPFYVYLSMFAVMMICAFICLPLCMFLFGASFVMAGLDSSGTIRHNRKVVENNAWNRLPFLIIGLLVCSMTVAVTLSSIKNKGSRGSADMSSANIILTLFALAVAAIIIGRLIFLVINVLAVSSRKRHCTCPVHVEGDTLSFYAVDPSQNTEAHYSNPVYKYYYEGESYRFADHESLVSFFNDQPVLKVYIDPDEPERYYSPYLFRRNAYKLKSYLKTMFFLLLFTSPIWGALLVKYLVNNNII</sequence>
<organism evidence="2 3">
    <name type="scientific">Ruminococcus flavefaciens</name>
    <dbReference type="NCBI Taxonomy" id="1265"/>
    <lineage>
        <taxon>Bacteria</taxon>
        <taxon>Bacillati</taxon>
        <taxon>Bacillota</taxon>
        <taxon>Clostridia</taxon>
        <taxon>Eubacteriales</taxon>
        <taxon>Oscillospiraceae</taxon>
        <taxon>Ruminococcus</taxon>
    </lineage>
</organism>
<accession>A0A1H6J712</accession>
<proteinExistence type="predicted"/>
<protein>
    <submittedName>
        <fullName evidence="2">Uncharacterized protein</fullName>
    </submittedName>
</protein>
<keyword evidence="1" id="KW-0472">Membrane</keyword>
<reference evidence="2 3" key="1">
    <citation type="submission" date="2016-10" db="EMBL/GenBank/DDBJ databases">
        <authorList>
            <person name="de Groot N.N."/>
        </authorList>
    </citation>
    <scope>NUCLEOTIDE SEQUENCE [LARGE SCALE GENOMIC DNA]</scope>
    <source>
        <strain evidence="2 3">YAD2003</strain>
    </source>
</reference>
<evidence type="ECO:0000256" key="1">
    <source>
        <dbReference type="SAM" id="Phobius"/>
    </source>
</evidence>
<dbReference type="RefSeq" id="WP_074716154.1">
    <property type="nucleotide sequence ID" value="NZ_FNWV01000004.1"/>
</dbReference>
<name>A0A1H6J712_RUMFL</name>
<dbReference type="Proteomes" id="UP000183190">
    <property type="component" value="Unassembled WGS sequence"/>
</dbReference>